<proteinExistence type="predicted"/>
<dbReference type="Pfam" id="PF18174">
    <property type="entry name" value="HU-CCDC81_bac_1"/>
    <property type="match status" value="1"/>
</dbReference>
<sequence length="356" mass="39894">MDTISYLLELIETRKIVGITDLGTLYIKKTPGRYDADAHAFLPPKHEIAFTSEIKEADELKNFISEKRNVPTASAAHDIAEFVTNIKTQLADHQFADLSPLGVFKVINDQIEFESSKKFQIGSDFYGLPKIPVPVDSPVEKLHSTPEAIPIPDETREATHTTPPPLPDPVWRPTVNDRYEYEAGDDDEDETSGRGKRIFFKTLIVLFVIAIAGAIVYFFYPDLLNNLLQKHPDQQIESASVIDLDTNSTQQVDSTFADTVKKPIQLTEIQDTVTTTQTTYEVIGSAMKGRKKVEQVIGNFARRGIKAKAIDGLPGRLIKVSLGTFTDYNLAKKFQDSLKIKLKNPEIYIQTIKPKN</sequence>
<evidence type="ECO:0000259" key="3">
    <source>
        <dbReference type="Pfam" id="PF18174"/>
    </source>
</evidence>
<organism evidence="4 5">
    <name type="scientific">Pedobacter insulae</name>
    <dbReference type="NCBI Taxonomy" id="414048"/>
    <lineage>
        <taxon>Bacteria</taxon>
        <taxon>Pseudomonadati</taxon>
        <taxon>Bacteroidota</taxon>
        <taxon>Sphingobacteriia</taxon>
        <taxon>Sphingobacteriales</taxon>
        <taxon>Sphingobacteriaceae</taxon>
        <taxon>Pedobacter</taxon>
    </lineage>
</organism>
<dbReference type="RefSeq" id="WP_090992081.1">
    <property type="nucleotide sequence ID" value="NZ_FOPP01000002.1"/>
</dbReference>
<feature type="region of interest" description="Disordered" evidence="1">
    <location>
        <begin position="146"/>
        <end position="173"/>
    </location>
</feature>
<keyword evidence="2" id="KW-0812">Transmembrane</keyword>
<dbReference type="InterPro" id="IPR040495">
    <property type="entry name" value="HU-CCDC81_bac_1"/>
</dbReference>
<evidence type="ECO:0000256" key="1">
    <source>
        <dbReference type="SAM" id="MobiDB-lite"/>
    </source>
</evidence>
<gene>
    <name evidence="4" type="ORF">SAMN04489864_10214</name>
</gene>
<keyword evidence="5" id="KW-1185">Reference proteome</keyword>
<feature type="domain" description="CCDC81-like prokaryotic HU" evidence="3">
    <location>
        <begin position="4"/>
        <end position="58"/>
    </location>
</feature>
<dbReference type="AlphaFoldDB" id="A0A1I2U7G7"/>
<name>A0A1I2U7G7_9SPHI</name>
<reference evidence="4 5" key="1">
    <citation type="submission" date="2016-10" db="EMBL/GenBank/DDBJ databases">
        <authorList>
            <person name="de Groot N.N."/>
        </authorList>
    </citation>
    <scope>NUCLEOTIDE SEQUENCE [LARGE SCALE GENOMIC DNA]</scope>
    <source>
        <strain evidence="4 5">DSM 18684</strain>
    </source>
</reference>
<feature type="transmembrane region" description="Helical" evidence="2">
    <location>
        <begin position="198"/>
        <end position="220"/>
    </location>
</feature>
<dbReference type="STRING" id="414048.SAMN04489864_10214"/>
<keyword evidence="2" id="KW-1133">Transmembrane helix</keyword>
<evidence type="ECO:0000313" key="4">
    <source>
        <dbReference type="EMBL" id="SFG73105.1"/>
    </source>
</evidence>
<protein>
    <recommendedName>
        <fullName evidence="3">CCDC81-like prokaryotic HU domain-containing protein</fullName>
    </recommendedName>
</protein>
<keyword evidence="2" id="KW-0472">Membrane</keyword>
<dbReference type="OrthoDB" id="653949at2"/>
<accession>A0A1I2U7G7</accession>
<dbReference type="EMBL" id="FOPP01000002">
    <property type="protein sequence ID" value="SFG73105.1"/>
    <property type="molecule type" value="Genomic_DNA"/>
</dbReference>
<dbReference type="Proteomes" id="UP000199666">
    <property type="component" value="Unassembled WGS sequence"/>
</dbReference>
<evidence type="ECO:0000313" key="5">
    <source>
        <dbReference type="Proteomes" id="UP000199666"/>
    </source>
</evidence>
<evidence type="ECO:0000256" key="2">
    <source>
        <dbReference type="SAM" id="Phobius"/>
    </source>
</evidence>